<proteinExistence type="predicted"/>
<protein>
    <submittedName>
        <fullName evidence="2">SLPTX10</fullName>
    </submittedName>
</protein>
<dbReference type="AlphaFoldDB" id="A0A4D5R9N2"/>
<feature type="signal peptide" evidence="1">
    <location>
        <begin position="1"/>
        <end position="23"/>
    </location>
</feature>
<organism evidence="2">
    <name type="scientific">Scolopendra viridis</name>
    <name type="common">Giant centipede</name>
    <dbReference type="NCBI Taxonomy" id="118503"/>
    <lineage>
        <taxon>Eukaryota</taxon>
        <taxon>Metazoa</taxon>
        <taxon>Ecdysozoa</taxon>
        <taxon>Arthropoda</taxon>
        <taxon>Myriapoda</taxon>
        <taxon>Chilopoda</taxon>
        <taxon>Pleurostigmophora</taxon>
        <taxon>Scolopendromorpha</taxon>
        <taxon>Scolopendridae</taxon>
        <taxon>Scolopendra</taxon>
    </lineage>
</organism>
<keyword evidence="1" id="KW-0732">Signal</keyword>
<evidence type="ECO:0000256" key="1">
    <source>
        <dbReference type="SAM" id="SignalP"/>
    </source>
</evidence>
<dbReference type="EMBL" id="GGNE01000348">
    <property type="protein sequence ID" value="MIC88889.1"/>
    <property type="molecule type" value="Transcribed_RNA"/>
</dbReference>
<evidence type="ECO:0000313" key="2">
    <source>
        <dbReference type="EMBL" id="MIC88889.1"/>
    </source>
</evidence>
<reference evidence="2" key="1">
    <citation type="journal article" date="2018" name="Toxicon">
        <title>Venom-gland transcriptomics and venom proteomics of the giant Florida blue centipede, Scolopendra viridis.</title>
        <authorList>
            <person name="Ward M.J."/>
            <person name="Rokyta D.R."/>
        </authorList>
    </citation>
    <scope>NUCLEOTIDE SEQUENCE</scope>
    <source>
        <tissue evidence="2">Venom gland</tissue>
    </source>
</reference>
<feature type="chain" id="PRO_5020022007" evidence="1">
    <location>
        <begin position="24"/>
        <end position="96"/>
    </location>
</feature>
<accession>A0A4D5R9N2</accession>
<sequence>MNKEALIVLVILSLLCIVKECKTLTVEELPLPESYKKMVRNNKGDAMAIDILKRNRRACMTNCNLVPACYALSPECCPKPTPVCLKLDIVIAANKA</sequence>
<gene>
    <name evidence="2" type="primary">SLPTX10</name>
</gene>
<name>A0A4D5R9N2_SCOVI</name>